<dbReference type="EnsemblMetazoa" id="XM_022792436">
    <property type="protein sequence ID" value="XP_022648171"/>
    <property type="gene ID" value="LOC111244899"/>
</dbReference>
<accession>A0A7M7J9C7</accession>
<evidence type="ECO:0000313" key="2">
    <source>
        <dbReference type="EnsemblMetazoa" id="XP_022648171"/>
    </source>
</evidence>
<feature type="compositionally biased region" description="Acidic residues" evidence="1">
    <location>
        <begin position="441"/>
        <end position="453"/>
    </location>
</feature>
<protein>
    <submittedName>
        <fullName evidence="2">Uncharacterized protein</fullName>
    </submittedName>
</protein>
<dbReference type="KEGG" id="vde:111244899"/>
<organism evidence="2 3">
    <name type="scientific">Varroa destructor</name>
    <name type="common">Honeybee mite</name>
    <dbReference type="NCBI Taxonomy" id="109461"/>
    <lineage>
        <taxon>Eukaryota</taxon>
        <taxon>Metazoa</taxon>
        <taxon>Ecdysozoa</taxon>
        <taxon>Arthropoda</taxon>
        <taxon>Chelicerata</taxon>
        <taxon>Arachnida</taxon>
        <taxon>Acari</taxon>
        <taxon>Parasitiformes</taxon>
        <taxon>Mesostigmata</taxon>
        <taxon>Gamasina</taxon>
        <taxon>Dermanyssoidea</taxon>
        <taxon>Varroidae</taxon>
        <taxon>Varroa</taxon>
    </lineage>
</organism>
<feature type="region of interest" description="Disordered" evidence="1">
    <location>
        <begin position="253"/>
        <end position="299"/>
    </location>
</feature>
<reference evidence="2" key="1">
    <citation type="submission" date="2021-01" db="UniProtKB">
        <authorList>
            <consortium name="EnsemblMetazoa"/>
        </authorList>
    </citation>
    <scope>IDENTIFICATION</scope>
</reference>
<dbReference type="AlphaFoldDB" id="A0A7M7J9C7"/>
<feature type="compositionally biased region" description="Polar residues" evidence="1">
    <location>
        <begin position="287"/>
        <end position="296"/>
    </location>
</feature>
<dbReference type="GeneID" id="111244899"/>
<dbReference type="OrthoDB" id="10572201at2759"/>
<dbReference type="Proteomes" id="UP000594260">
    <property type="component" value="Unplaced"/>
</dbReference>
<feature type="region of interest" description="Disordered" evidence="1">
    <location>
        <begin position="426"/>
        <end position="453"/>
    </location>
</feature>
<sequence length="539" mass="59838">MSIFVSSANPRVCCAISVRRNSAWPCTFTNSSSACFSNFKFKMGFVPVQPPQYEGTGLIKKISLNRDKHVKGTIRMLTPAEMRGQECTFLFDNVRATDEEKDFMSIGMTMQFFYSGNEITGYRASNLQLVDVADYTAFVCRVPPAATAEEDASLDDEARWTGLEVTVDLTLERVRVSAKSLRELFTNPETGEVEPCTIKPGDRCLIQISTKYWLRMMTLDEKMEYTIVSFLPFDSTVSKGHASAEKQATLHNSLEQQKNKVDSEDQSLPKVDAPSTSAPFSDAPSDLSPQCNPQPETRQKARVAKLHDNLDSNRWRFTKPVRGHAWVSDQTEYSSSYRDSNVLEHDHHCQCRRGVSGPQVARICGPGCCVDEMLDRQPVSFHHQAQSLSTYNLSAFHHQERSVSSCGREARNRRCVINGLKVDESTPPLSSRRLHTTSSQDVDENDDSDDDDEIEEYCPVQDKMVGACAAAGAMPYIGVNSCSFVAPIFSCLRMPGNYTATLDTMEAHMSATGACDHRSIGDYPSAAGPHSQPGSDQCQ</sequence>
<evidence type="ECO:0000256" key="1">
    <source>
        <dbReference type="SAM" id="MobiDB-lite"/>
    </source>
</evidence>
<evidence type="ECO:0000313" key="3">
    <source>
        <dbReference type="Proteomes" id="UP000594260"/>
    </source>
</evidence>
<dbReference type="InParanoid" id="A0A7M7J9C7"/>
<proteinExistence type="predicted"/>
<dbReference type="RefSeq" id="XP_022648171.1">
    <property type="nucleotide sequence ID" value="XM_022792436.1"/>
</dbReference>
<name>A0A7M7J9C7_VARDE</name>
<keyword evidence="3" id="KW-1185">Reference proteome</keyword>